<dbReference type="GO" id="GO:0004493">
    <property type="term" value="F:methylmalonyl-CoA epimerase activity"/>
    <property type="evidence" value="ECO:0007669"/>
    <property type="project" value="UniProtKB-EC"/>
</dbReference>
<keyword evidence="1" id="KW-0479">Metal-binding</keyword>
<evidence type="ECO:0000313" key="4">
    <source>
        <dbReference type="Proteomes" id="UP001235269"/>
    </source>
</evidence>
<organism evidence="3 4">
    <name type="scientific">Rhizobium paknamense</name>
    <dbReference type="NCBI Taxonomy" id="1206817"/>
    <lineage>
        <taxon>Bacteria</taxon>
        <taxon>Pseudomonadati</taxon>
        <taxon>Pseudomonadota</taxon>
        <taxon>Alphaproteobacteria</taxon>
        <taxon>Hyphomicrobiales</taxon>
        <taxon>Rhizobiaceae</taxon>
        <taxon>Rhizobium/Agrobacterium group</taxon>
        <taxon>Rhizobium</taxon>
    </lineage>
</organism>
<protein>
    <submittedName>
        <fullName evidence="3">Methylmalonyl-CoA/ethylmalonyl-CoA epimerase</fullName>
        <ecNumber evidence="3">5.1.99.1</ecNumber>
    </submittedName>
</protein>
<evidence type="ECO:0000313" key="3">
    <source>
        <dbReference type="EMBL" id="MDQ0456818.1"/>
    </source>
</evidence>
<dbReference type="SUPFAM" id="SSF54593">
    <property type="entry name" value="Glyoxalase/Bleomycin resistance protein/Dihydroxybiphenyl dioxygenase"/>
    <property type="match status" value="1"/>
</dbReference>
<dbReference type="PANTHER" id="PTHR43048">
    <property type="entry name" value="METHYLMALONYL-COA EPIMERASE"/>
    <property type="match status" value="1"/>
</dbReference>
<dbReference type="InterPro" id="IPR051785">
    <property type="entry name" value="MMCE/EMCE_epimerase"/>
</dbReference>
<accession>A0ABU0IGR7</accession>
<keyword evidence="4" id="KW-1185">Reference proteome</keyword>
<dbReference type="EMBL" id="JAUSWH010000010">
    <property type="protein sequence ID" value="MDQ0456818.1"/>
    <property type="molecule type" value="Genomic_DNA"/>
</dbReference>
<sequence length="159" mass="17180">MNEPLLAEATAHHVCISVGDRDAAAQWWHKLFGFEQEFTFDIPHIGAKGAFLRKGAFRLEVFEIEGAEPAPASRWAPNTDLRVQGVKHLCFAVDDVQAALEKVHGAGVAIAGVARGVGKPMLAETDPALKEGMAPATAFFLTDPWGCLVEVLRRTDFAA</sequence>
<dbReference type="PANTHER" id="PTHR43048:SF3">
    <property type="entry name" value="METHYLMALONYL-COA EPIMERASE, MITOCHONDRIAL"/>
    <property type="match status" value="1"/>
</dbReference>
<dbReference type="EC" id="5.1.99.1" evidence="3"/>
<proteinExistence type="predicted"/>
<dbReference type="PROSITE" id="PS51819">
    <property type="entry name" value="VOC"/>
    <property type="match status" value="1"/>
</dbReference>
<dbReference type="Proteomes" id="UP001235269">
    <property type="component" value="Unassembled WGS sequence"/>
</dbReference>
<gene>
    <name evidence="3" type="ORF">QO005_003163</name>
</gene>
<evidence type="ECO:0000256" key="1">
    <source>
        <dbReference type="ARBA" id="ARBA00022723"/>
    </source>
</evidence>
<name>A0ABU0IGR7_9HYPH</name>
<keyword evidence="3" id="KW-0413">Isomerase</keyword>
<dbReference type="InterPro" id="IPR037523">
    <property type="entry name" value="VOC_core"/>
</dbReference>
<comment type="caution">
    <text evidence="3">The sequence shown here is derived from an EMBL/GenBank/DDBJ whole genome shotgun (WGS) entry which is preliminary data.</text>
</comment>
<dbReference type="Gene3D" id="3.10.180.10">
    <property type="entry name" value="2,3-Dihydroxybiphenyl 1,2-Dioxygenase, domain 1"/>
    <property type="match status" value="1"/>
</dbReference>
<dbReference type="RefSeq" id="WP_307158999.1">
    <property type="nucleotide sequence ID" value="NZ_JAUSWH010000010.1"/>
</dbReference>
<dbReference type="Pfam" id="PF00903">
    <property type="entry name" value="Glyoxalase"/>
    <property type="match status" value="1"/>
</dbReference>
<dbReference type="InterPro" id="IPR029068">
    <property type="entry name" value="Glyas_Bleomycin-R_OHBP_Dase"/>
</dbReference>
<evidence type="ECO:0000259" key="2">
    <source>
        <dbReference type="PROSITE" id="PS51819"/>
    </source>
</evidence>
<feature type="domain" description="VOC" evidence="2">
    <location>
        <begin position="10"/>
        <end position="154"/>
    </location>
</feature>
<reference evidence="3 4" key="1">
    <citation type="submission" date="2023-07" db="EMBL/GenBank/DDBJ databases">
        <title>Genomic Encyclopedia of Type Strains, Phase IV (KMG-IV): sequencing the most valuable type-strain genomes for metagenomic binning, comparative biology and taxonomic classification.</title>
        <authorList>
            <person name="Goeker M."/>
        </authorList>
    </citation>
    <scope>NUCLEOTIDE SEQUENCE [LARGE SCALE GENOMIC DNA]</scope>
    <source>
        <strain evidence="3 4">DSM 100301</strain>
    </source>
</reference>
<dbReference type="InterPro" id="IPR004360">
    <property type="entry name" value="Glyas_Fos-R_dOase_dom"/>
</dbReference>